<keyword evidence="8" id="KW-0812">Transmembrane</keyword>
<dbReference type="CDD" id="cd17546">
    <property type="entry name" value="REC_hyHK_CKI1_RcsC-like"/>
    <property type="match status" value="1"/>
</dbReference>
<dbReference type="InterPro" id="IPR004358">
    <property type="entry name" value="Sig_transdc_His_kin-like_C"/>
</dbReference>
<dbReference type="EC" id="2.7.13.3" evidence="2"/>
<evidence type="ECO:0000256" key="5">
    <source>
        <dbReference type="ARBA" id="ARBA00022777"/>
    </source>
</evidence>
<feature type="modified residue" description="4-aspartylphosphate" evidence="7">
    <location>
        <position position="1117"/>
    </location>
</feature>
<dbReference type="PRINTS" id="PR00344">
    <property type="entry name" value="BCTRLSENSOR"/>
</dbReference>
<dbReference type="InterPro" id="IPR036890">
    <property type="entry name" value="HATPase_C_sf"/>
</dbReference>
<dbReference type="SMART" id="SM00388">
    <property type="entry name" value="HisKA"/>
    <property type="match status" value="1"/>
</dbReference>
<evidence type="ECO:0000256" key="2">
    <source>
        <dbReference type="ARBA" id="ARBA00012438"/>
    </source>
</evidence>
<dbReference type="GO" id="GO:0009927">
    <property type="term" value="F:histidine phosphotransfer kinase activity"/>
    <property type="evidence" value="ECO:0007669"/>
    <property type="project" value="TreeGrafter"/>
</dbReference>
<dbReference type="InterPro" id="IPR036097">
    <property type="entry name" value="HisK_dim/P_sf"/>
</dbReference>
<dbReference type="Proteomes" id="UP001226084">
    <property type="component" value="Unassembled WGS sequence"/>
</dbReference>
<dbReference type="GO" id="GO:0000155">
    <property type="term" value="F:phosphorelay sensor kinase activity"/>
    <property type="evidence" value="ECO:0007669"/>
    <property type="project" value="InterPro"/>
</dbReference>
<comment type="caution">
    <text evidence="11">The sequence shown here is derived from an EMBL/GenBank/DDBJ whole genome shotgun (WGS) entry which is preliminary data.</text>
</comment>
<dbReference type="Pfam" id="PF00072">
    <property type="entry name" value="Response_reg"/>
    <property type="match status" value="1"/>
</dbReference>
<evidence type="ECO:0000256" key="8">
    <source>
        <dbReference type="SAM" id="Phobius"/>
    </source>
</evidence>
<dbReference type="Gene3D" id="1.10.287.130">
    <property type="match status" value="1"/>
</dbReference>
<dbReference type="InterPro" id="IPR001789">
    <property type="entry name" value="Sig_transdc_resp-reg_receiver"/>
</dbReference>
<dbReference type="FunFam" id="3.30.565.10:FF:000010">
    <property type="entry name" value="Sensor histidine kinase RcsC"/>
    <property type="match status" value="1"/>
</dbReference>
<proteinExistence type="predicted"/>
<dbReference type="InterPro" id="IPR003661">
    <property type="entry name" value="HisK_dim/P_dom"/>
</dbReference>
<dbReference type="Gene3D" id="3.30.565.10">
    <property type="entry name" value="Histidine kinase-like ATPase, C-terminal domain"/>
    <property type="match status" value="1"/>
</dbReference>
<name>A0AAP5AHX1_9GAMM</name>
<evidence type="ECO:0000259" key="10">
    <source>
        <dbReference type="PROSITE" id="PS50110"/>
    </source>
</evidence>
<dbReference type="Pfam" id="PF00512">
    <property type="entry name" value="HisKA"/>
    <property type="match status" value="1"/>
</dbReference>
<dbReference type="Gene3D" id="2.60.40.10">
    <property type="entry name" value="Immunoglobulins"/>
    <property type="match status" value="1"/>
</dbReference>
<keyword evidence="3 7" id="KW-0597">Phosphoprotein</keyword>
<dbReference type="PANTHER" id="PTHR43047:SF72">
    <property type="entry name" value="OSMOSENSING HISTIDINE PROTEIN KINASE SLN1"/>
    <property type="match status" value="1"/>
</dbReference>
<dbReference type="Gene3D" id="3.40.50.2300">
    <property type="match status" value="1"/>
</dbReference>
<dbReference type="PROSITE" id="PS50109">
    <property type="entry name" value="HIS_KIN"/>
    <property type="match status" value="1"/>
</dbReference>
<feature type="domain" description="Histidine kinase" evidence="9">
    <location>
        <begin position="826"/>
        <end position="1045"/>
    </location>
</feature>
<sequence length="1195" mass="129364">MALSARGWRAGIVLLALALYAVPSALWAAGTSAETPRMRRLGAAEGMPSRMVLALAQDRQGYIWAATDDGLARIDGVGLRVWRNEPDDPGSLPGNEIETLLVDPLDRVWVGSNGVGLSMLGPGRERFERFPDLDQRCEGQFWSLAYAGKALWIGTNRHGICRREEDGTLVRYQANAADPAALPDDTIYSLLSDPEGHVWVGTGSGVARWDGRGFTRIAPAVLGGKSVFRLTRDPDGTVWAGTEGGLFRISPDGDARPAPWKVGADVRAASVLHDRNGGYWLGTADGLYRGDDAQLRLLAGDGGSGFLTERSGVLDMLQDHEGGLWVAMLTQGLAYLPPDWKRFSTWYQLDGKPLDSAYLLGAAAAGNDYYVAGAHGVYRLDAGGSLHQIATEKQIGVGAVRSVLPRADGALWLGRAGRLGLFQPKTGQLREWKIGGGADVRQRIELIREAPNGDLWMSITNYGVQRRDAQGKLLDDIRIGDGRGLVDVPVEQMLFDPRGGLWIMGDMGETGEMGLLRWQKDRFERVPGIAPGNLFDMAWVSADEVWMARSGALERYRWDGLSMTLRERVGAAQGMPPVSMGGIALGRNGQVWATTTRGLVCWHSRERRLRLYGEKDGLPDREFSGRPPVVGADGRVLAVTATGLVGFDPDAADTPLPPSQLVIDSIQVRRDDAEGQQSLPVNAPLVLGPGDRDLIISARLLSYASPMGNRYRYRVSGYDQNWVMQNADGERLLSRLPPGQYAIDVQAATPHGEWTPSRTITVQVQPPWWRSSWAVLGYVVLWLLLVAAVAAFARARLRRRQQWHLTVHKQQIAEQASQAKSRFLATLGHEVRTPMTGVLGMSELLLATPLDELQRGYAASIQHAGTHLLRLVNDALDLARIEAGRLELDIRPFDLMSMLAQVETLMEPMAHHRGLAFERSFNLPGPVQVSGDEMRVRQILMNLLGNAIKFTEHGHVGLGIELVPGGSGIELEVTDTGPGINQDQQQRLFHRFEQADGPRTASRYGGSGLGLAICQELAVAMGGRIAIDSAPGQGARFTVHLPLPWTVRQRPAADAPLHGAPIALPPLRILLVEDDATVADVIAGLLQARGHTVVHALHGLAALSEVAAGRFDIGLLDLDLPALDGIAIAGQLRAMGYALPLIAVTARSDAYAEQQVLAAGFDGFLRKPVTGDLLVAAIAQACATRRSPPGMVTSP</sequence>
<dbReference type="InterPro" id="IPR013783">
    <property type="entry name" value="Ig-like_fold"/>
</dbReference>
<evidence type="ECO:0000313" key="12">
    <source>
        <dbReference type="Proteomes" id="UP001226084"/>
    </source>
</evidence>
<dbReference type="InterPro" id="IPR005467">
    <property type="entry name" value="His_kinase_dom"/>
</dbReference>
<keyword evidence="11" id="KW-0456">Lyase</keyword>
<keyword evidence="8" id="KW-0472">Membrane</keyword>
<dbReference type="GO" id="GO:0016829">
    <property type="term" value="F:lyase activity"/>
    <property type="evidence" value="ECO:0007669"/>
    <property type="project" value="UniProtKB-KW"/>
</dbReference>
<evidence type="ECO:0000256" key="1">
    <source>
        <dbReference type="ARBA" id="ARBA00000085"/>
    </source>
</evidence>
<reference evidence="11" key="1">
    <citation type="submission" date="2023-07" db="EMBL/GenBank/DDBJ databases">
        <title>Functional and genomic diversity of the sorghum phyllosphere microbiome.</title>
        <authorList>
            <person name="Shade A."/>
        </authorList>
    </citation>
    <scope>NUCLEOTIDE SEQUENCE</scope>
    <source>
        <strain evidence="11">SORGH_AS_0457</strain>
    </source>
</reference>
<dbReference type="InterPro" id="IPR015943">
    <property type="entry name" value="WD40/YVTN_repeat-like_dom_sf"/>
</dbReference>
<dbReference type="SMART" id="SM00448">
    <property type="entry name" value="REC"/>
    <property type="match status" value="1"/>
</dbReference>
<dbReference type="InterPro" id="IPR011110">
    <property type="entry name" value="Reg_prop"/>
</dbReference>
<dbReference type="Pfam" id="PF07495">
    <property type="entry name" value="Y_Y_Y"/>
    <property type="match status" value="1"/>
</dbReference>
<dbReference type="SUPFAM" id="SSF47384">
    <property type="entry name" value="Homodimeric domain of signal transducing histidine kinase"/>
    <property type="match status" value="1"/>
</dbReference>
<dbReference type="EMBL" id="JAUTAS010000001">
    <property type="protein sequence ID" value="MDQ1107800.1"/>
    <property type="molecule type" value="Genomic_DNA"/>
</dbReference>
<evidence type="ECO:0000313" key="11">
    <source>
        <dbReference type="EMBL" id="MDQ1107800.1"/>
    </source>
</evidence>
<keyword evidence="4" id="KW-0808">Transferase</keyword>
<evidence type="ECO:0000256" key="4">
    <source>
        <dbReference type="ARBA" id="ARBA00022679"/>
    </source>
</evidence>
<dbReference type="Gene3D" id="2.130.10.10">
    <property type="entry name" value="YVTN repeat-like/Quinoprotein amine dehydrogenase"/>
    <property type="match status" value="3"/>
</dbReference>
<keyword evidence="8" id="KW-1133">Transmembrane helix</keyword>
<evidence type="ECO:0000256" key="6">
    <source>
        <dbReference type="ARBA" id="ARBA00023012"/>
    </source>
</evidence>
<gene>
    <name evidence="11" type="ORF">QE424_000959</name>
</gene>
<dbReference type="InterPro" id="IPR003594">
    <property type="entry name" value="HATPase_dom"/>
</dbReference>
<protein>
    <recommendedName>
        <fullName evidence="2">histidine kinase</fullName>
        <ecNumber evidence="2">2.7.13.3</ecNumber>
    </recommendedName>
</protein>
<feature type="domain" description="Response regulatory" evidence="10">
    <location>
        <begin position="1068"/>
        <end position="1182"/>
    </location>
</feature>
<dbReference type="InterPro" id="IPR011006">
    <property type="entry name" value="CheY-like_superfamily"/>
</dbReference>
<comment type="catalytic activity">
    <reaction evidence="1">
        <text>ATP + protein L-histidine = ADP + protein N-phospho-L-histidine.</text>
        <dbReference type="EC" id="2.7.13.3"/>
    </reaction>
</comment>
<dbReference type="RefSeq" id="WP_307106553.1">
    <property type="nucleotide sequence ID" value="NZ_JAUTAS010000001.1"/>
</dbReference>
<organism evidence="11 12">
    <name type="scientific">Stenotrophomonas rhizophila</name>
    <dbReference type="NCBI Taxonomy" id="216778"/>
    <lineage>
        <taxon>Bacteria</taxon>
        <taxon>Pseudomonadati</taxon>
        <taxon>Pseudomonadota</taxon>
        <taxon>Gammaproteobacteria</taxon>
        <taxon>Lysobacterales</taxon>
        <taxon>Lysobacteraceae</taxon>
        <taxon>Stenotrophomonas</taxon>
    </lineage>
</organism>
<dbReference type="CDD" id="cd16922">
    <property type="entry name" value="HATPase_EvgS-ArcB-TorS-like"/>
    <property type="match status" value="1"/>
</dbReference>
<evidence type="ECO:0000256" key="3">
    <source>
        <dbReference type="ARBA" id="ARBA00022553"/>
    </source>
</evidence>
<dbReference type="PANTHER" id="PTHR43047">
    <property type="entry name" value="TWO-COMPONENT HISTIDINE PROTEIN KINASE"/>
    <property type="match status" value="1"/>
</dbReference>
<evidence type="ECO:0000256" key="7">
    <source>
        <dbReference type="PROSITE-ProRule" id="PRU00169"/>
    </source>
</evidence>
<dbReference type="SUPFAM" id="SSF52172">
    <property type="entry name" value="CheY-like"/>
    <property type="match status" value="1"/>
</dbReference>
<evidence type="ECO:0000259" key="9">
    <source>
        <dbReference type="PROSITE" id="PS50109"/>
    </source>
</evidence>
<dbReference type="InterPro" id="IPR011123">
    <property type="entry name" value="Y_Y_Y"/>
</dbReference>
<feature type="transmembrane region" description="Helical" evidence="8">
    <location>
        <begin position="773"/>
        <end position="793"/>
    </location>
</feature>
<dbReference type="Pfam" id="PF02518">
    <property type="entry name" value="HATPase_c"/>
    <property type="match status" value="1"/>
</dbReference>
<dbReference type="Pfam" id="PF07494">
    <property type="entry name" value="Reg_prop"/>
    <property type="match status" value="2"/>
</dbReference>
<dbReference type="FunFam" id="1.10.287.130:FF:000028">
    <property type="entry name" value="Hybrid signal transduction histidine kinase"/>
    <property type="match status" value="1"/>
</dbReference>
<keyword evidence="5 11" id="KW-0418">Kinase</keyword>
<dbReference type="PROSITE" id="PS50110">
    <property type="entry name" value="RESPONSE_REGULATORY"/>
    <property type="match status" value="1"/>
</dbReference>
<accession>A0AAP5AHX1</accession>
<dbReference type="SUPFAM" id="SSF55874">
    <property type="entry name" value="ATPase domain of HSP90 chaperone/DNA topoisomerase II/histidine kinase"/>
    <property type="match status" value="1"/>
</dbReference>
<keyword evidence="6" id="KW-0902">Two-component regulatory system</keyword>
<dbReference type="CDD" id="cd00082">
    <property type="entry name" value="HisKA"/>
    <property type="match status" value="1"/>
</dbReference>
<dbReference type="GO" id="GO:0005886">
    <property type="term" value="C:plasma membrane"/>
    <property type="evidence" value="ECO:0007669"/>
    <property type="project" value="TreeGrafter"/>
</dbReference>
<dbReference type="SMART" id="SM00387">
    <property type="entry name" value="HATPase_c"/>
    <property type="match status" value="1"/>
</dbReference>
<dbReference type="AlphaFoldDB" id="A0AAP5AHX1"/>
<dbReference type="SUPFAM" id="SSF63829">
    <property type="entry name" value="Calcium-dependent phosphotriesterase"/>
    <property type="match status" value="3"/>
</dbReference>